<dbReference type="EMBL" id="OMOJ01000002">
    <property type="protein sequence ID" value="SPF80023.1"/>
    <property type="molecule type" value="Genomic_DNA"/>
</dbReference>
<keyword evidence="4" id="KW-1185">Reference proteome</keyword>
<dbReference type="Proteomes" id="UP000244904">
    <property type="component" value="Unassembled WGS sequence"/>
</dbReference>
<name>A0A2R8AVH6_9RHOB</name>
<evidence type="ECO:0000313" key="3">
    <source>
        <dbReference type="EMBL" id="SPF80023.1"/>
    </source>
</evidence>
<feature type="coiled-coil region" evidence="1">
    <location>
        <begin position="18"/>
        <end position="45"/>
    </location>
</feature>
<proteinExistence type="predicted"/>
<evidence type="ECO:0000256" key="2">
    <source>
        <dbReference type="SAM" id="MobiDB-lite"/>
    </source>
</evidence>
<evidence type="ECO:0000313" key="4">
    <source>
        <dbReference type="Proteomes" id="UP000244904"/>
    </source>
</evidence>
<dbReference type="InterPro" id="IPR007236">
    <property type="entry name" value="SlyX"/>
</dbReference>
<dbReference type="RefSeq" id="WP_370741956.1">
    <property type="nucleotide sequence ID" value="NZ_OMOJ01000002.1"/>
</dbReference>
<dbReference type="AlphaFoldDB" id="A0A2R8AVH6"/>
<sequence>MTNIDPMQERLAHLIRTVDELSDTVARQDKEIATLTRRVEMLMRREAEREADTGGGAFFANERPPHY</sequence>
<dbReference type="Pfam" id="PF04102">
    <property type="entry name" value="SlyX"/>
    <property type="match status" value="1"/>
</dbReference>
<organism evidence="3 4">
    <name type="scientific">Pseudoprimorskyibacter insulae</name>
    <dbReference type="NCBI Taxonomy" id="1695997"/>
    <lineage>
        <taxon>Bacteria</taxon>
        <taxon>Pseudomonadati</taxon>
        <taxon>Pseudomonadota</taxon>
        <taxon>Alphaproteobacteria</taxon>
        <taxon>Rhodobacterales</taxon>
        <taxon>Paracoccaceae</taxon>
        <taxon>Pseudoprimorskyibacter</taxon>
    </lineage>
</organism>
<protein>
    <submittedName>
        <fullName evidence="3">Protein SlyX</fullName>
    </submittedName>
</protein>
<evidence type="ECO:0000256" key="1">
    <source>
        <dbReference type="SAM" id="Coils"/>
    </source>
</evidence>
<keyword evidence="1" id="KW-0175">Coiled coil</keyword>
<reference evidence="4" key="1">
    <citation type="submission" date="2018-03" db="EMBL/GenBank/DDBJ databases">
        <authorList>
            <person name="Rodrigo-Torres L."/>
            <person name="Arahal R. D."/>
            <person name="Lucena T."/>
        </authorList>
    </citation>
    <scope>NUCLEOTIDE SEQUENCE [LARGE SCALE GENOMIC DNA]</scope>
    <source>
        <strain evidence="4">CECT 8871</strain>
    </source>
</reference>
<accession>A0A2R8AVH6</accession>
<feature type="region of interest" description="Disordered" evidence="2">
    <location>
        <begin position="47"/>
        <end position="67"/>
    </location>
</feature>
<gene>
    <name evidence="3" type="primary">slyX</name>
    <name evidence="3" type="ORF">PRI8871_01825</name>
</gene>